<dbReference type="SUPFAM" id="SSF158472">
    <property type="entry name" value="HAMP domain-like"/>
    <property type="match status" value="1"/>
</dbReference>
<dbReference type="PANTHER" id="PTHR43065:SF10">
    <property type="entry name" value="PEROXIDE STRESS-ACTIVATED HISTIDINE KINASE MAK3"/>
    <property type="match status" value="1"/>
</dbReference>
<feature type="domain" description="PAS" evidence="16">
    <location>
        <begin position="420"/>
        <end position="490"/>
    </location>
</feature>
<dbReference type="SMART" id="SM00086">
    <property type="entry name" value="PAC"/>
    <property type="match status" value="3"/>
</dbReference>
<evidence type="ECO:0000259" key="15">
    <source>
        <dbReference type="PROSITE" id="PS50109"/>
    </source>
</evidence>
<evidence type="ECO:0000256" key="6">
    <source>
        <dbReference type="ARBA" id="ARBA00022679"/>
    </source>
</evidence>
<dbReference type="SMART" id="SM00388">
    <property type="entry name" value="HisKA"/>
    <property type="match status" value="1"/>
</dbReference>
<dbReference type="PRINTS" id="PR00344">
    <property type="entry name" value="BCTRLSENSOR"/>
</dbReference>
<dbReference type="SMART" id="SM00091">
    <property type="entry name" value="PAS"/>
    <property type="match status" value="3"/>
</dbReference>
<feature type="domain" description="PAC" evidence="17">
    <location>
        <begin position="776"/>
        <end position="828"/>
    </location>
</feature>
<dbReference type="InterPro" id="IPR036097">
    <property type="entry name" value="HisK_dim/P_sf"/>
</dbReference>
<keyword evidence="10" id="KW-0067">ATP-binding</keyword>
<evidence type="ECO:0000256" key="12">
    <source>
        <dbReference type="ARBA" id="ARBA00023012"/>
    </source>
</evidence>
<dbReference type="KEGG" id="nall:PP769_00020"/>
<feature type="transmembrane region" description="Helical" evidence="14">
    <location>
        <begin position="336"/>
        <end position="359"/>
    </location>
</feature>
<dbReference type="AlphaFoldDB" id="A0AA96GBW6"/>
<keyword evidence="8" id="KW-0547">Nucleotide-binding</keyword>
<dbReference type="InterPro" id="IPR003660">
    <property type="entry name" value="HAMP_dom"/>
</dbReference>
<keyword evidence="9" id="KW-0418">Kinase</keyword>
<dbReference type="Pfam" id="PF02743">
    <property type="entry name" value="dCache_1"/>
    <property type="match status" value="1"/>
</dbReference>
<evidence type="ECO:0000256" key="3">
    <source>
        <dbReference type="ARBA" id="ARBA00012438"/>
    </source>
</evidence>
<evidence type="ECO:0000256" key="8">
    <source>
        <dbReference type="ARBA" id="ARBA00022741"/>
    </source>
</evidence>
<feature type="domain" description="PAS" evidence="16">
    <location>
        <begin position="564"/>
        <end position="634"/>
    </location>
</feature>
<dbReference type="InterPro" id="IPR013656">
    <property type="entry name" value="PAS_4"/>
</dbReference>
<evidence type="ECO:0000259" key="16">
    <source>
        <dbReference type="PROSITE" id="PS50112"/>
    </source>
</evidence>
<dbReference type="SMART" id="SM00387">
    <property type="entry name" value="HATPase_c"/>
    <property type="match status" value="1"/>
</dbReference>
<proteinExistence type="predicted"/>
<dbReference type="InterPro" id="IPR004358">
    <property type="entry name" value="Sig_transdc_His_kin-like_C"/>
</dbReference>
<comment type="subcellular location">
    <subcellularLocation>
        <location evidence="2">Cell membrane</location>
        <topology evidence="2">Multi-pass membrane protein</topology>
    </subcellularLocation>
</comment>
<dbReference type="CDD" id="cd18773">
    <property type="entry name" value="PDC1_HK_sensor"/>
    <property type="match status" value="1"/>
</dbReference>
<dbReference type="InterPro" id="IPR003594">
    <property type="entry name" value="HATPase_dom"/>
</dbReference>
<feature type="domain" description="HAMP" evidence="18">
    <location>
        <begin position="356"/>
        <end position="408"/>
    </location>
</feature>
<keyword evidence="7 14" id="KW-0812">Transmembrane</keyword>
<evidence type="ECO:0000256" key="5">
    <source>
        <dbReference type="ARBA" id="ARBA00022553"/>
    </source>
</evidence>
<dbReference type="Gene3D" id="6.10.340.10">
    <property type="match status" value="1"/>
</dbReference>
<dbReference type="InterPro" id="IPR035965">
    <property type="entry name" value="PAS-like_dom_sf"/>
</dbReference>
<feature type="domain" description="PAC" evidence="17">
    <location>
        <begin position="638"/>
        <end position="688"/>
    </location>
</feature>
<keyword evidence="12" id="KW-0902">Two-component regulatory system</keyword>
<evidence type="ECO:0000256" key="14">
    <source>
        <dbReference type="SAM" id="Phobius"/>
    </source>
</evidence>
<dbReference type="InterPro" id="IPR003661">
    <property type="entry name" value="HisK_dim/P_dom"/>
</dbReference>
<dbReference type="InterPro" id="IPR033479">
    <property type="entry name" value="dCache_1"/>
</dbReference>
<dbReference type="Pfam" id="PF00672">
    <property type="entry name" value="HAMP"/>
    <property type="match status" value="1"/>
</dbReference>
<dbReference type="CDD" id="cd00082">
    <property type="entry name" value="HisKA"/>
    <property type="match status" value="1"/>
</dbReference>
<dbReference type="SUPFAM" id="SSF47384">
    <property type="entry name" value="Homodimeric domain of signal transducing histidine kinase"/>
    <property type="match status" value="1"/>
</dbReference>
<evidence type="ECO:0000313" key="19">
    <source>
        <dbReference type="EMBL" id="WNM58177.1"/>
    </source>
</evidence>
<keyword evidence="4" id="KW-1003">Cell membrane</keyword>
<keyword evidence="5" id="KW-0597">Phosphoprotein</keyword>
<dbReference type="InterPro" id="IPR001610">
    <property type="entry name" value="PAC"/>
</dbReference>
<evidence type="ECO:0000256" key="7">
    <source>
        <dbReference type="ARBA" id="ARBA00022692"/>
    </source>
</evidence>
<keyword evidence="13 14" id="KW-0472">Membrane</keyword>
<feature type="transmembrane region" description="Helical" evidence="14">
    <location>
        <begin position="15"/>
        <end position="35"/>
    </location>
</feature>
<dbReference type="InterPro" id="IPR036890">
    <property type="entry name" value="HATPase_C_sf"/>
</dbReference>
<feature type="domain" description="Histidine kinase" evidence="15">
    <location>
        <begin position="841"/>
        <end position="1050"/>
    </location>
</feature>
<dbReference type="PROSITE" id="PS50885">
    <property type="entry name" value="HAMP"/>
    <property type="match status" value="1"/>
</dbReference>
<dbReference type="CDD" id="cd06225">
    <property type="entry name" value="HAMP"/>
    <property type="match status" value="1"/>
</dbReference>
<evidence type="ECO:0000256" key="4">
    <source>
        <dbReference type="ARBA" id="ARBA00022475"/>
    </source>
</evidence>
<dbReference type="RefSeq" id="WP_312643626.1">
    <property type="nucleotide sequence ID" value="NZ_CP116967.1"/>
</dbReference>
<evidence type="ECO:0000256" key="1">
    <source>
        <dbReference type="ARBA" id="ARBA00000085"/>
    </source>
</evidence>
<evidence type="ECO:0000259" key="18">
    <source>
        <dbReference type="PROSITE" id="PS50885"/>
    </source>
</evidence>
<dbReference type="GO" id="GO:0005524">
    <property type="term" value="F:ATP binding"/>
    <property type="evidence" value="ECO:0007669"/>
    <property type="project" value="UniProtKB-KW"/>
</dbReference>
<accession>A0AA96GBW6</accession>
<dbReference type="NCBIfam" id="TIGR00229">
    <property type="entry name" value="sensory_box"/>
    <property type="match status" value="3"/>
</dbReference>
<dbReference type="PANTHER" id="PTHR43065">
    <property type="entry name" value="SENSOR HISTIDINE KINASE"/>
    <property type="match status" value="1"/>
</dbReference>
<dbReference type="Gene3D" id="3.30.450.20">
    <property type="entry name" value="PAS domain"/>
    <property type="match status" value="3"/>
</dbReference>
<keyword evidence="6" id="KW-0808">Transferase</keyword>
<dbReference type="PROSITE" id="PS50112">
    <property type="entry name" value="PAS"/>
    <property type="match status" value="2"/>
</dbReference>
<dbReference type="Pfam" id="PF00512">
    <property type="entry name" value="HisKA"/>
    <property type="match status" value="1"/>
</dbReference>
<dbReference type="EMBL" id="CP116967">
    <property type="protein sequence ID" value="WNM58177.1"/>
    <property type="molecule type" value="Genomic_DNA"/>
</dbReference>
<dbReference type="InterPro" id="IPR005467">
    <property type="entry name" value="His_kinase_dom"/>
</dbReference>
<organism evidence="19 20">
    <name type="scientific">Candidatus Nitrospira allomarina</name>
    <dbReference type="NCBI Taxonomy" id="3020900"/>
    <lineage>
        <taxon>Bacteria</taxon>
        <taxon>Pseudomonadati</taxon>
        <taxon>Nitrospirota</taxon>
        <taxon>Nitrospiria</taxon>
        <taxon>Nitrospirales</taxon>
        <taxon>Nitrospiraceae</taxon>
        <taxon>Nitrospira</taxon>
    </lineage>
</organism>
<dbReference type="EC" id="2.7.13.3" evidence="3"/>
<dbReference type="GO" id="GO:0000155">
    <property type="term" value="F:phosphorelay sensor kinase activity"/>
    <property type="evidence" value="ECO:0007669"/>
    <property type="project" value="InterPro"/>
</dbReference>
<comment type="catalytic activity">
    <reaction evidence="1">
        <text>ATP + protein L-histidine = ADP + protein N-phospho-L-histidine.</text>
        <dbReference type="EC" id="2.7.13.3"/>
    </reaction>
</comment>
<gene>
    <name evidence="19" type="ORF">PP769_00020</name>
</gene>
<protein>
    <recommendedName>
        <fullName evidence="3">histidine kinase</fullName>
        <ecNumber evidence="3">2.7.13.3</ecNumber>
    </recommendedName>
</protein>
<evidence type="ECO:0000259" key="17">
    <source>
        <dbReference type="PROSITE" id="PS50113"/>
    </source>
</evidence>
<keyword evidence="11 14" id="KW-1133">Transmembrane helix</keyword>
<evidence type="ECO:0000256" key="9">
    <source>
        <dbReference type="ARBA" id="ARBA00022777"/>
    </source>
</evidence>
<evidence type="ECO:0000256" key="13">
    <source>
        <dbReference type="ARBA" id="ARBA00023136"/>
    </source>
</evidence>
<dbReference type="CDD" id="cd00130">
    <property type="entry name" value="PAS"/>
    <property type="match status" value="3"/>
</dbReference>
<dbReference type="PROSITE" id="PS50113">
    <property type="entry name" value="PAC"/>
    <property type="match status" value="2"/>
</dbReference>
<reference evidence="19 20" key="1">
    <citation type="submission" date="2023-01" db="EMBL/GenBank/DDBJ databases">
        <title>Cultivation and genomic characterization of new, ubiquitous marine nitrite-oxidizing bacteria from the Nitrospirales.</title>
        <authorList>
            <person name="Mueller A.J."/>
            <person name="Daebeler A."/>
            <person name="Herbold C.W."/>
            <person name="Kirkegaard R.H."/>
            <person name="Daims H."/>
        </authorList>
    </citation>
    <scope>NUCLEOTIDE SEQUENCE [LARGE SCALE GENOMIC DNA]</scope>
    <source>
        <strain evidence="19 20">VA</strain>
    </source>
</reference>
<dbReference type="GO" id="GO:0005886">
    <property type="term" value="C:plasma membrane"/>
    <property type="evidence" value="ECO:0007669"/>
    <property type="project" value="UniProtKB-SubCell"/>
</dbReference>
<evidence type="ECO:0000256" key="11">
    <source>
        <dbReference type="ARBA" id="ARBA00022989"/>
    </source>
</evidence>
<dbReference type="SUPFAM" id="SSF55785">
    <property type="entry name" value="PYP-like sensor domain (PAS domain)"/>
    <property type="match status" value="3"/>
</dbReference>
<dbReference type="PROSITE" id="PS50109">
    <property type="entry name" value="HIS_KIN"/>
    <property type="match status" value="1"/>
</dbReference>
<dbReference type="InterPro" id="IPR000014">
    <property type="entry name" value="PAS"/>
</dbReference>
<dbReference type="InterPro" id="IPR000700">
    <property type="entry name" value="PAS-assoc_C"/>
</dbReference>
<dbReference type="SUPFAM" id="SSF55874">
    <property type="entry name" value="ATPase domain of HSP90 chaperone/DNA topoisomerase II/histidine kinase"/>
    <property type="match status" value="1"/>
</dbReference>
<sequence>MKRFGFPLQLKGKTILAMVLVGLLPLILSLLLTYFEEKRALREAAGITMKGIAVEVARKVETQIVRGINEAQQLATIPFIRSAIMNSNRSYADKNPDEIQALIQQWQESWRAQSKKDEFPVFLNKYATDYLIQWHAIRKSDYLAIVVVDTQGALVLSSFPQVNFFHGNSLWWEAVVQHHDAQAFVSDLSFDPGFGTHVLNVGVPIWDDHRQNVVGAISILLRRDSLFRSISEVAAGKTGHAMLTASDGMPILCPAFSLEEHVMPPNVVSAFQEGGVGWLVADPDSHGMPNAIVGYAPLHLGMPLAPESFGGKSWHMLTSQDSAETYAPLDQLLSKVIFYGISVFVILWGAGVVVAGRIVKPIQALSQGVEQFGGGNLSEKIAIRTGDEIERLADTFNAMADNLQHSFSELNQKVDEIGRLEQKYRDLIENAPEMIHQLDPAGRFVHVNTTELQKLGYSLVDMLEMSLWDIVPAEQQEGVRAYVQGLALGGARSIETVFRTQSREVMDVEIHSTTLMDPGTHSVVYSRGFVRDITARKALEREVERYTTQLEGIVAERTLQLSDSEAGYKALFNLAADSIFVVDSEGRILDVNAREREILGYVPSDLEGAYFVKLVPPAFQRISQNLLERVSGEESKVPTTEIEVYDRQGIMKSMEMDLVRIDMGGRASIMVQLRDITEHKKLEAELQRYNEVLEDKVSERTREIEQAKLYIESLLENANDVIYTLDVDLRFTYVNGKVDAWGYRKEDLIGKPYLSLLSKRYRGRYLKETLDLGTKQVYEVEVVSREGELRSVLVSVAPLLNDEGVYTGVLGIARDITERKHLERQVQNSERLASIGKLAAGVAHEINNPLGGILNCLYNIRKGTLTPERSQEYLHFMEDGLRRVQRIVRQLLDFSQQREPELAMTDLHQILDRVLVLTEHVFLVKHATLSKDYDETLPMVMVDAHMIEQVIMNLVLNAVQALKEGGQVTLRTRKQEEGYEIEVEDTGCGIPQEIRPHIFDPFFTTKGTGEGTGLGLSVSLGIVQRHAGEMVVDSEEGKGTRFTIRLPLVRSRAGIPVKVGT</sequence>
<keyword evidence="20" id="KW-1185">Reference proteome</keyword>
<dbReference type="Proteomes" id="UP001302719">
    <property type="component" value="Chromosome"/>
</dbReference>
<name>A0AA96GBW6_9BACT</name>
<dbReference type="Pfam" id="PF08448">
    <property type="entry name" value="PAS_4"/>
    <property type="match status" value="3"/>
</dbReference>
<evidence type="ECO:0000256" key="10">
    <source>
        <dbReference type="ARBA" id="ARBA00022840"/>
    </source>
</evidence>
<dbReference type="Gene3D" id="3.30.565.10">
    <property type="entry name" value="Histidine kinase-like ATPase, C-terminal domain"/>
    <property type="match status" value="1"/>
</dbReference>
<dbReference type="Pfam" id="PF02518">
    <property type="entry name" value="HATPase_c"/>
    <property type="match status" value="1"/>
</dbReference>
<dbReference type="SMART" id="SM00304">
    <property type="entry name" value="HAMP"/>
    <property type="match status" value="1"/>
</dbReference>
<evidence type="ECO:0000313" key="20">
    <source>
        <dbReference type="Proteomes" id="UP001302719"/>
    </source>
</evidence>
<evidence type="ECO:0000256" key="2">
    <source>
        <dbReference type="ARBA" id="ARBA00004651"/>
    </source>
</evidence>
<dbReference type="Gene3D" id="1.10.287.130">
    <property type="match status" value="1"/>
</dbReference>